<reference evidence="3" key="1">
    <citation type="submission" date="2020-07" db="EMBL/GenBank/DDBJ databases">
        <authorList>
            <person name="Tarantini F.S."/>
            <person name="Hong K.W."/>
            <person name="Chan K.G."/>
        </authorList>
    </citation>
    <scope>NUCLEOTIDE SEQUENCE</scope>
    <source>
        <strain evidence="3">32-07</strain>
    </source>
</reference>
<name>A0ABX8QSF1_9ACTN</name>
<evidence type="ECO:0000259" key="2">
    <source>
        <dbReference type="Pfam" id="PF13349"/>
    </source>
</evidence>
<evidence type="ECO:0000313" key="4">
    <source>
        <dbReference type="Proteomes" id="UP001049518"/>
    </source>
</evidence>
<dbReference type="PANTHER" id="PTHR34094">
    <property type="match status" value="1"/>
</dbReference>
<dbReference type="InterPro" id="IPR025164">
    <property type="entry name" value="Toastrack_DUF4097"/>
</dbReference>
<keyword evidence="4" id="KW-1185">Reference proteome</keyword>
<sequence>MTVLAVLAATLTGCGLSVGRHEETTSYDGPANVTRLRVKGGGGRVEIVASDSPGIRVQEKRRWSNDRNKPKTQKATEDGTYSLTAECGRTVIGFGTSCGVSYRVQVPRATSVEIVNGDGAIDVAGLAGAVRLRTGTGTITAKDLRATSVSMSAGDGALRVSGRAGTADLRTGTGVIDATGLTADRVSARSGDGAIRLSGRATTAELRTDTGSIDADGLTAERLVARTGDGRISLALAVPPSNVRATTGTGAIRVRLPDGQPYRLDLSTDTGGKRVDPAVHSDSASPRHVKLSTGDGDILVSPA</sequence>
<dbReference type="Pfam" id="PF13349">
    <property type="entry name" value="DUF4097"/>
    <property type="match status" value="1"/>
</dbReference>
<accession>A0ABX8QSF1</accession>
<feature type="domain" description="DUF4097" evidence="2">
    <location>
        <begin position="166"/>
        <end position="300"/>
    </location>
</feature>
<protein>
    <submittedName>
        <fullName evidence="3">DUF4097 family beta strand repeat protein</fullName>
    </submittedName>
</protein>
<dbReference type="EMBL" id="CP059572">
    <property type="protein sequence ID" value="QXJ21760.1"/>
    <property type="molecule type" value="Genomic_DNA"/>
</dbReference>
<feature type="region of interest" description="Disordered" evidence="1">
    <location>
        <begin position="267"/>
        <end position="303"/>
    </location>
</feature>
<evidence type="ECO:0000313" key="3">
    <source>
        <dbReference type="EMBL" id="QXJ21760.1"/>
    </source>
</evidence>
<gene>
    <name evidence="3" type="ORF">AGRA3207_002647</name>
</gene>
<organism evidence="3 4">
    <name type="scientific">Actinomadura graeca</name>
    <dbReference type="NCBI Taxonomy" id="2750812"/>
    <lineage>
        <taxon>Bacteria</taxon>
        <taxon>Bacillati</taxon>
        <taxon>Actinomycetota</taxon>
        <taxon>Actinomycetes</taxon>
        <taxon>Streptosporangiales</taxon>
        <taxon>Thermomonosporaceae</taxon>
        <taxon>Actinomadura</taxon>
    </lineage>
</organism>
<evidence type="ECO:0000256" key="1">
    <source>
        <dbReference type="SAM" id="MobiDB-lite"/>
    </source>
</evidence>
<feature type="compositionally biased region" description="Basic and acidic residues" evidence="1">
    <location>
        <begin position="58"/>
        <end position="77"/>
    </location>
</feature>
<proteinExistence type="predicted"/>
<dbReference type="Gene3D" id="2.160.20.120">
    <property type="match status" value="1"/>
</dbReference>
<dbReference type="Proteomes" id="UP001049518">
    <property type="component" value="Chromosome"/>
</dbReference>
<feature type="region of interest" description="Disordered" evidence="1">
    <location>
        <begin position="58"/>
        <end position="78"/>
    </location>
</feature>
<dbReference type="PANTHER" id="PTHR34094:SF1">
    <property type="entry name" value="PROTEIN FAM185A"/>
    <property type="match status" value="1"/>
</dbReference>